<keyword evidence="1" id="KW-0812">Transmembrane</keyword>
<comment type="caution">
    <text evidence="2">The sequence shown here is derived from an EMBL/GenBank/DDBJ whole genome shotgun (WGS) entry which is preliminary data.</text>
</comment>
<dbReference type="Proteomes" id="UP001254488">
    <property type="component" value="Unassembled WGS sequence"/>
</dbReference>
<dbReference type="RefSeq" id="WP_311331438.1">
    <property type="nucleotide sequence ID" value="NZ_JAVRHZ010000001.1"/>
</dbReference>
<keyword evidence="3" id="KW-1185">Reference proteome</keyword>
<evidence type="ECO:0000313" key="2">
    <source>
        <dbReference type="EMBL" id="MDT0554472.1"/>
    </source>
</evidence>
<keyword evidence="1" id="KW-0472">Membrane</keyword>
<sequence length="355" mass="41527">MNKKTQLIVAILLPIQFIFLKVLQFFPSVVENLYSQGLFPIISKISRILFGWIPFSVGDIFYLLIGIMVIRWFIKNFSRFKTEPLWVLVSMAANVSVVYFMFTMLWGLNYYREPLHKTLELERDYTTEQLVGTTHRLIAKANEMHRQLGYADSVKIDLPYTQQEVFEKSIEGYKNLEKEFPELAYSPKSIKKSTWSLGLTYMGYSGYYNPFSGEAQVNGLIKSYKFPVVSCHEQAHQIGYAAENEANFIATLATLHNPDSYIQYSGYIFALRYCINEIARRDIDLYHEILPTVNFGILESYREMREFWQSYSNPFENISKAFWDQFLKANNQSKGIMSYSYMVALVVNYFEDKPF</sequence>
<feature type="transmembrane region" description="Helical" evidence="1">
    <location>
        <begin position="85"/>
        <end position="108"/>
    </location>
</feature>
<feature type="transmembrane region" description="Helical" evidence="1">
    <location>
        <begin position="7"/>
        <end position="29"/>
    </location>
</feature>
<gene>
    <name evidence="2" type="ORF">RM538_00535</name>
</gene>
<dbReference type="Pfam" id="PF12725">
    <property type="entry name" value="DUF3810"/>
    <property type="match status" value="1"/>
</dbReference>
<keyword evidence="1" id="KW-1133">Transmembrane helix</keyword>
<evidence type="ECO:0000256" key="1">
    <source>
        <dbReference type="SAM" id="Phobius"/>
    </source>
</evidence>
<protein>
    <submittedName>
        <fullName evidence="2">DUF3810 domain-containing protein</fullName>
    </submittedName>
</protein>
<dbReference type="InterPro" id="IPR024294">
    <property type="entry name" value="DUF3810"/>
</dbReference>
<feature type="transmembrane region" description="Helical" evidence="1">
    <location>
        <begin position="49"/>
        <end position="73"/>
    </location>
</feature>
<reference evidence="2 3" key="1">
    <citation type="submission" date="2023-09" db="EMBL/GenBank/DDBJ databases">
        <authorList>
            <person name="Rey-Velasco X."/>
        </authorList>
    </citation>
    <scope>NUCLEOTIDE SEQUENCE [LARGE SCALE GENOMIC DNA]</scope>
    <source>
        <strain evidence="2 3">W242</strain>
    </source>
</reference>
<organism evidence="2 3">
    <name type="scientific">Patiriisocius hiemis</name>
    <dbReference type="NCBI Taxonomy" id="3075604"/>
    <lineage>
        <taxon>Bacteria</taxon>
        <taxon>Pseudomonadati</taxon>
        <taxon>Bacteroidota</taxon>
        <taxon>Flavobacteriia</taxon>
        <taxon>Flavobacteriales</taxon>
        <taxon>Flavobacteriaceae</taxon>
        <taxon>Patiriisocius</taxon>
    </lineage>
</organism>
<dbReference type="EMBL" id="JAVRHZ010000001">
    <property type="protein sequence ID" value="MDT0554472.1"/>
    <property type="molecule type" value="Genomic_DNA"/>
</dbReference>
<accession>A0ABU2Y8X1</accession>
<evidence type="ECO:0000313" key="3">
    <source>
        <dbReference type="Proteomes" id="UP001254488"/>
    </source>
</evidence>
<name>A0ABU2Y8X1_9FLAO</name>
<proteinExistence type="predicted"/>